<dbReference type="PANTHER" id="PTHR35166:SF6">
    <property type="entry name" value="PROTEIN-RELATED"/>
    <property type="match status" value="1"/>
</dbReference>
<dbReference type="Gramene" id="TraesJUL3B03G01809730.1">
    <property type="protein sequence ID" value="TraesJUL3B03G01809730.1.CDS1"/>
    <property type="gene ID" value="TraesJUL3B03G01809730"/>
</dbReference>
<reference evidence="2" key="2">
    <citation type="submission" date="2018-10" db="UniProtKB">
        <authorList>
            <consortium name="EnsemblPlants"/>
        </authorList>
    </citation>
    <scope>IDENTIFICATION</scope>
</reference>
<dbReference type="HOGENOM" id="CLU_1689904_0_0_1"/>
<proteinExistence type="predicted"/>
<dbReference type="PANTHER" id="PTHR35166">
    <property type="entry name" value="OS05G0193700 PROTEIN-RELATED"/>
    <property type="match status" value="1"/>
</dbReference>
<evidence type="ECO:0000256" key="1">
    <source>
        <dbReference type="SAM" id="MobiDB-lite"/>
    </source>
</evidence>
<sequence length="176" mass="20118">MADKEGSGEVGSAPQQHGAVEAIKTDVQCAAETETTTSRKQRLPDVYVSSILAMPIEEFHDLEMPSYLLRDNMAEILGVTEEWLEDQRRTHREADVLHKRIHHDFLQYQAEVRDEWFDKGYVEVDDNYFTDLAEIEEEARAIQEEADKKRGPAPAIALDVAPPYDYEKQATRLLAL</sequence>
<dbReference type="Gramene" id="TraesMAC3B03G01794480.1">
    <property type="protein sequence ID" value="TraesMAC3B03G01794480.1.CDS1"/>
    <property type="gene ID" value="TraesMAC3B03G01794480"/>
</dbReference>
<evidence type="ECO:0000313" key="2">
    <source>
        <dbReference type="EnsemblPlants" id="TraesCS3B02G608000.1.cds1"/>
    </source>
</evidence>
<protein>
    <submittedName>
        <fullName evidence="2">Uncharacterized protein</fullName>
    </submittedName>
</protein>
<keyword evidence="3" id="KW-1185">Reference proteome</keyword>
<dbReference type="Gramene" id="TraesJAG3B03G01802610.1">
    <property type="protein sequence ID" value="TraesJAG3B03G01802610.1.CDS1"/>
    <property type="gene ID" value="TraesJAG3B03G01802610"/>
</dbReference>
<dbReference type="Gramene" id="TraesCS3B03G1516300.1">
    <property type="protein sequence ID" value="TraesCS3B03G1516300.1.CDS1"/>
    <property type="gene ID" value="TraesCS3B03G1516300"/>
</dbReference>
<dbReference type="Gramene" id="TraesCS3B02G608000.1">
    <property type="protein sequence ID" value="TraesCS3B02G608000.1.cds1"/>
    <property type="gene ID" value="TraesCS3B02G608000"/>
</dbReference>
<name>A0A080YUY9_WHEAT</name>
<reference evidence="2" key="1">
    <citation type="submission" date="2018-08" db="EMBL/GenBank/DDBJ databases">
        <authorList>
            <person name="Rossello M."/>
        </authorList>
    </citation>
    <scope>NUCLEOTIDE SEQUENCE [LARGE SCALE GENOMIC DNA]</scope>
    <source>
        <strain evidence="2">cv. Chinese Spring</strain>
    </source>
</reference>
<dbReference type="Gramene" id="TraesARI3B03G01826970.1">
    <property type="protein sequence ID" value="TraesARI3B03G01826970.1.CDS1"/>
    <property type="gene ID" value="TraesARI3B03G01826970"/>
</dbReference>
<feature type="region of interest" description="Disordered" evidence="1">
    <location>
        <begin position="1"/>
        <end position="25"/>
    </location>
</feature>
<dbReference type="Gramene" id="TraesCLE_scaffold_072287_01G000100.1">
    <property type="protein sequence ID" value="TraesCLE_scaffold_072287_01G000100.1"/>
    <property type="gene ID" value="TraesCLE_scaffold_072287_01G000100"/>
</dbReference>
<organism evidence="2">
    <name type="scientific">Triticum aestivum</name>
    <name type="common">Wheat</name>
    <dbReference type="NCBI Taxonomy" id="4565"/>
    <lineage>
        <taxon>Eukaryota</taxon>
        <taxon>Viridiplantae</taxon>
        <taxon>Streptophyta</taxon>
        <taxon>Embryophyta</taxon>
        <taxon>Tracheophyta</taxon>
        <taxon>Spermatophyta</taxon>
        <taxon>Magnoliopsida</taxon>
        <taxon>Liliopsida</taxon>
        <taxon>Poales</taxon>
        <taxon>Poaceae</taxon>
        <taxon>BOP clade</taxon>
        <taxon>Pooideae</taxon>
        <taxon>Triticodae</taxon>
        <taxon>Triticeae</taxon>
        <taxon>Triticinae</taxon>
        <taxon>Triticum</taxon>
    </lineage>
</organism>
<dbReference type="AlphaFoldDB" id="A0A080YUY9"/>
<accession>A0A080YUY9</accession>
<dbReference type="Gramene" id="TraesNOR3B03G01818880.1">
    <property type="protein sequence ID" value="TraesNOR3B03G01818880.1.CDS1"/>
    <property type="gene ID" value="TraesNOR3B03G01818880"/>
</dbReference>
<dbReference type="Gramene" id="TraesROB_scaffold_087295_01G000100.1">
    <property type="protein sequence ID" value="TraesROB_scaffold_087295_01G000100.1"/>
    <property type="gene ID" value="TraesROB_scaffold_087295_01G000100"/>
</dbReference>
<dbReference type="Proteomes" id="UP000019116">
    <property type="component" value="Chromosome 3B"/>
</dbReference>
<dbReference type="EnsemblPlants" id="TraesCS3B02G608000.1">
    <property type="protein sequence ID" value="TraesCS3B02G608000.1.cds1"/>
    <property type="gene ID" value="TraesCS3B02G608000"/>
</dbReference>
<evidence type="ECO:0000313" key="3">
    <source>
        <dbReference type="Proteomes" id="UP000019116"/>
    </source>
</evidence>